<comment type="caution">
    <text evidence="2">The sequence shown here is derived from an EMBL/GenBank/DDBJ whole genome shotgun (WGS) entry which is preliminary data.</text>
</comment>
<dbReference type="InterPro" id="IPR025441">
    <property type="entry name" value="DUF4181"/>
</dbReference>
<dbReference type="EMBL" id="MASJ01000001">
    <property type="protein sequence ID" value="OCS88693.1"/>
    <property type="molecule type" value="Genomic_DNA"/>
</dbReference>
<dbReference type="Proteomes" id="UP000093199">
    <property type="component" value="Unassembled WGS sequence"/>
</dbReference>
<keyword evidence="3" id="KW-1185">Reference proteome</keyword>
<feature type="transmembrane region" description="Helical" evidence="1">
    <location>
        <begin position="79"/>
        <end position="102"/>
    </location>
</feature>
<keyword evidence="1" id="KW-0472">Membrane</keyword>
<reference evidence="2 3" key="1">
    <citation type="submission" date="2016-07" db="EMBL/GenBank/DDBJ databases">
        <title>Caryophanon tenue genome sequencing.</title>
        <authorList>
            <person name="Verma A."/>
            <person name="Pal Y."/>
            <person name="Krishnamurthi S."/>
        </authorList>
    </citation>
    <scope>NUCLEOTIDE SEQUENCE [LARGE SCALE GENOMIC DNA]</scope>
    <source>
        <strain evidence="2 3">DSM 14152</strain>
    </source>
</reference>
<protein>
    <recommendedName>
        <fullName evidence="4">DUF4181 domain-containing protein</fullName>
    </recommendedName>
</protein>
<feature type="transmembrane region" description="Helical" evidence="1">
    <location>
        <begin position="114"/>
        <end position="133"/>
    </location>
</feature>
<accession>A0A1C0YNF7</accession>
<gene>
    <name evidence="2" type="ORF">A6M13_02275</name>
</gene>
<proteinExistence type="predicted"/>
<dbReference type="AlphaFoldDB" id="A0A1C0YNF7"/>
<evidence type="ECO:0000313" key="2">
    <source>
        <dbReference type="EMBL" id="OCS88693.1"/>
    </source>
</evidence>
<keyword evidence="1" id="KW-0812">Transmembrane</keyword>
<dbReference type="Pfam" id="PF13789">
    <property type="entry name" value="DUF4181"/>
    <property type="match status" value="1"/>
</dbReference>
<evidence type="ECO:0008006" key="4">
    <source>
        <dbReference type="Google" id="ProtNLM"/>
    </source>
</evidence>
<evidence type="ECO:0000313" key="3">
    <source>
        <dbReference type="Proteomes" id="UP000093199"/>
    </source>
</evidence>
<sequence length="141" mass="16476">MQLGNNDFSSILLLFVLLFIVLTLFNYVTRKLLHVERPRSFSYNYVNTTHKKIDWWMRGVFTVLLVIVSYIVTTTDDVASFWQFIIFGLIITFLVVTELLRAFMEWKHADNQRAFLATLIELAFVIIMVTLLITTDSLGLF</sequence>
<feature type="transmembrane region" description="Helical" evidence="1">
    <location>
        <begin position="55"/>
        <end position="73"/>
    </location>
</feature>
<keyword evidence="1" id="KW-1133">Transmembrane helix</keyword>
<feature type="transmembrane region" description="Helical" evidence="1">
    <location>
        <begin position="12"/>
        <end position="29"/>
    </location>
</feature>
<organism evidence="2 3">
    <name type="scientific">Caryophanon tenue</name>
    <dbReference type="NCBI Taxonomy" id="33978"/>
    <lineage>
        <taxon>Bacteria</taxon>
        <taxon>Bacillati</taxon>
        <taxon>Bacillota</taxon>
        <taxon>Bacilli</taxon>
        <taxon>Bacillales</taxon>
        <taxon>Caryophanaceae</taxon>
        <taxon>Caryophanon</taxon>
    </lineage>
</organism>
<name>A0A1C0YNF7_9BACL</name>
<evidence type="ECO:0000256" key="1">
    <source>
        <dbReference type="SAM" id="Phobius"/>
    </source>
</evidence>